<feature type="region of interest" description="Disordered" evidence="1">
    <location>
        <begin position="251"/>
        <end position="349"/>
    </location>
</feature>
<evidence type="ECO:0000313" key="3">
    <source>
        <dbReference type="Proteomes" id="UP000006514"/>
    </source>
</evidence>
<sequence>MQTYSDINNALQAACGREAPVVAGVSWSENGNLVLMAREDMRAADIIKHAKVIIEAARFKGAVYPREDAVWHKVALREVPTRGPDGDMLSESAILENLRITSPTFVALSLVDAPNPVQWCSPPGPRASIDRSSMTVALTSPEHAQALLRLQKIHVFGARCKITKFEERDSLTPCTNCWSPVARHRPSRCPSGPRCRICAGERHTDDHRCAECSTATDGDVDMTRAAPAACEHIAAKCVNCKGAHVADDPRCPYRKKVKGTNASLPSMSGADKSATEAAPKPRRRSGARKKRSALAPAEAQGTAPAGAQPDDGWIQEPPAMPQAVGSSQEAAERPAAPNRQVAEGLTEDEEAQRRYNTMANAMHAEFPKCSKDCLLAVEMSGGDVRRALEFVKAFYNDHGMTVPGAKKLAAIAARFEKKSGEGRDDEPKTTRHQTICRWRTWTTPCVHDGTTTTTKSVGGACKPVKAVKRTERPRVLTFYRIRAGMRVIPRYDVVEDLDAMAVEVRQQGRRPILLINVYNEHPLHDDEGGADRRQRTQMPTTVQRLPCTVVCHKIRRSSSSATGICTTRSGNPWGRSPHGKHETWFSGCKRTASQF</sequence>
<dbReference type="InParanoid" id="J0D4L4"/>
<evidence type="ECO:0000313" key="2">
    <source>
        <dbReference type="EMBL" id="EJD33689.1"/>
    </source>
</evidence>
<proteinExistence type="predicted"/>
<feature type="compositionally biased region" description="Basic residues" evidence="1">
    <location>
        <begin position="280"/>
        <end position="292"/>
    </location>
</feature>
<dbReference type="OrthoDB" id="2855870at2759"/>
<protein>
    <submittedName>
        <fullName evidence="2">Uncharacterized protein</fullName>
    </submittedName>
</protein>
<accession>J0D4L4</accession>
<dbReference type="eggNOG" id="ENOG502R204">
    <property type="taxonomic scope" value="Eukaryota"/>
</dbReference>
<gene>
    <name evidence="2" type="ORF">AURDEDRAFT_177229</name>
</gene>
<dbReference type="KEGG" id="adl:AURDEDRAFT_177229"/>
<dbReference type="Proteomes" id="UP000006514">
    <property type="component" value="Unassembled WGS sequence"/>
</dbReference>
<keyword evidence="3" id="KW-1185">Reference proteome</keyword>
<dbReference type="EMBL" id="JH688117">
    <property type="protein sequence ID" value="EJD33689.1"/>
    <property type="molecule type" value="Genomic_DNA"/>
</dbReference>
<dbReference type="AlphaFoldDB" id="J0D4L4"/>
<name>J0D4L4_AURST</name>
<reference evidence="3" key="1">
    <citation type="journal article" date="2012" name="Science">
        <title>The Paleozoic origin of enzymatic lignin decomposition reconstructed from 31 fungal genomes.</title>
        <authorList>
            <person name="Floudas D."/>
            <person name="Binder M."/>
            <person name="Riley R."/>
            <person name="Barry K."/>
            <person name="Blanchette R.A."/>
            <person name="Henrissat B."/>
            <person name="Martinez A.T."/>
            <person name="Otillar R."/>
            <person name="Spatafora J.W."/>
            <person name="Yadav J.S."/>
            <person name="Aerts A."/>
            <person name="Benoit I."/>
            <person name="Boyd A."/>
            <person name="Carlson A."/>
            <person name="Copeland A."/>
            <person name="Coutinho P.M."/>
            <person name="de Vries R.P."/>
            <person name="Ferreira P."/>
            <person name="Findley K."/>
            <person name="Foster B."/>
            <person name="Gaskell J."/>
            <person name="Glotzer D."/>
            <person name="Gorecki P."/>
            <person name="Heitman J."/>
            <person name="Hesse C."/>
            <person name="Hori C."/>
            <person name="Igarashi K."/>
            <person name="Jurgens J.A."/>
            <person name="Kallen N."/>
            <person name="Kersten P."/>
            <person name="Kohler A."/>
            <person name="Kuees U."/>
            <person name="Kumar T.K.A."/>
            <person name="Kuo A."/>
            <person name="LaButti K."/>
            <person name="Larrondo L.F."/>
            <person name="Lindquist E."/>
            <person name="Ling A."/>
            <person name="Lombard V."/>
            <person name="Lucas S."/>
            <person name="Lundell T."/>
            <person name="Martin R."/>
            <person name="McLaughlin D.J."/>
            <person name="Morgenstern I."/>
            <person name="Morin E."/>
            <person name="Murat C."/>
            <person name="Nagy L.G."/>
            <person name="Nolan M."/>
            <person name="Ohm R.A."/>
            <person name="Patyshakuliyeva A."/>
            <person name="Rokas A."/>
            <person name="Ruiz-Duenas F.J."/>
            <person name="Sabat G."/>
            <person name="Salamov A."/>
            <person name="Samejima M."/>
            <person name="Schmutz J."/>
            <person name="Slot J.C."/>
            <person name="St John F."/>
            <person name="Stenlid J."/>
            <person name="Sun H."/>
            <person name="Sun S."/>
            <person name="Syed K."/>
            <person name="Tsang A."/>
            <person name="Wiebenga A."/>
            <person name="Young D."/>
            <person name="Pisabarro A."/>
            <person name="Eastwood D.C."/>
            <person name="Martin F."/>
            <person name="Cullen D."/>
            <person name="Grigoriev I.V."/>
            <person name="Hibbett D.S."/>
        </authorList>
    </citation>
    <scope>NUCLEOTIDE SEQUENCE [LARGE SCALE GENOMIC DNA]</scope>
    <source>
        <strain evidence="3">TFB10046</strain>
    </source>
</reference>
<organism evidence="2 3">
    <name type="scientific">Auricularia subglabra (strain TFB-10046 / SS5)</name>
    <name type="common">White-rot fungus</name>
    <name type="synonym">Auricularia delicata (strain TFB10046)</name>
    <dbReference type="NCBI Taxonomy" id="717982"/>
    <lineage>
        <taxon>Eukaryota</taxon>
        <taxon>Fungi</taxon>
        <taxon>Dikarya</taxon>
        <taxon>Basidiomycota</taxon>
        <taxon>Agaricomycotina</taxon>
        <taxon>Agaricomycetes</taxon>
        <taxon>Auriculariales</taxon>
        <taxon>Auriculariaceae</taxon>
        <taxon>Auricularia</taxon>
    </lineage>
</organism>
<evidence type="ECO:0000256" key="1">
    <source>
        <dbReference type="SAM" id="MobiDB-lite"/>
    </source>
</evidence>